<dbReference type="Pfam" id="PF00294">
    <property type="entry name" value="PfkB"/>
    <property type="match status" value="1"/>
</dbReference>
<dbReference type="PANTHER" id="PTHR42774:SF3">
    <property type="entry name" value="KETOHEXOKINASE"/>
    <property type="match status" value="1"/>
</dbReference>
<dbReference type="PANTHER" id="PTHR42774">
    <property type="entry name" value="PHOSPHOTRANSFERASE SYSTEM TRANSPORT PROTEIN"/>
    <property type="match status" value="1"/>
</dbReference>
<name>A0A1I0AEY1_9FIRM</name>
<dbReference type="InterPro" id="IPR052562">
    <property type="entry name" value="Ketohexokinase-related"/>
</dbReference>
<dbReference type="GO" id="GO:0016301">
    <property type="term" value="F:kinase activity"/>
    <property type="evidence" value="ECO:0007669"/>
    <property type="project" value="UniProtKB-KW"/>
</dbReference>
<keyword evidence="2" id="KW-0808">Transferase</keyword>
<accession>A0A1I0AEY1</accession>
<dbReference type="InterPro" id="IPR011611">
    <property type="entry name" value="PfkB_dom"/>
</dbReference>
<evidence type="ECO:0000313" key="3">
    <source>
        <dbReference type="Proteomes" id="UP000199800"/>
    </source>
</evidence>
<dbReference type="InterPro" id="IPR029056">
    <property type="entry name" value="Ribokinase-like"/>
</dbReference>
<dbReference type="Proteomes" id="UP000199800">
    <property type="component" value="Unassembled WGS sequence"/>
</dbReference>
<dbReference type="AlphaFoldDB" id="A0A1I0AEY1"/>
<evidence type="ECO:0000313" key="2">
    <source>
        <dbReference type="EMBL" id="SES92736.1"/>
    </source>
</evidence>
<dbReference type="OrthoDB" id="9788681at2"/>
<sequence>MQDYIYLYGQILTTRSYVLKGPFPKEDGSGTIDQAYFHVGGETGTAASVLASLGCKLKIGGTHMGTENADIIRTYFTEKKVDIEELVYNPQFRGVIDLVFISGNKRTSFGEWEKLYSREDAWYEPIKEESVANSICVGFDPYLDAADTRVIEYCKKYGKPYATIDCHFDSDYNRHCAINAISHQFIEEQYGENADLYEIHKRYTEKSDGLIIITCGEKEILYGRKGQEIKRFQPFQVEVKSTLGAGDSFKAGTIYGLSKQMTDDEIVCYASGVAGVACTKYPICYNPPKLEEVRELIRTNKLQ</sequence>
<organism evidence="2 3">
    <name type="scientific">[Clostridium] polysaccharolyticum</name>
    <dbReference type="NCBI Taxonomy" id="29364"/>
    <lineage>
        <taxon>Bacteria</taxon>
        <taxon>Bacillati</taxon>
        <taxon>Bacillota</taxon>
        <taxon>Clostridia</taxon>
        <taxon>Lachnospirales</taxon>
        <taxon>Lachnospiraceae</taxon>
    </lineage>
</organism>
<dbReference type="RefSeq" id="WP_092477057.1">
    <property type="nucleotide sequence ID" value="NZ_FOHN01000005.1"/>
</dbReference>
<protein>
    <submittedName>
        <fullName evidence="2">Sugar or nucleoside kinase, ribokinase family</fullName>
    </submittedName>
</protein>
<dbReference type="STRING" id="29364.SAMN04487772_105121"/>
<keyword evidence="2" id="KW-0418">Kinase</keyword>
<feature type="domain" description="Carbohydrate kinase PfkB" evidence="1">
    <location>
        <begin position="8"/>
        <end position="281"/>
    </location>
</feature>
<gene>
    <name evidence="2" type="ORF">SAMN04487772_105121</name>
</gene>
<dbReference type="Gene3D" id="3.40.1190.20">
    <property type="match status" value="1"/>
</dbReference>
<proteinExistence type="predicted"/>
<dbReference type="SUPFAM" id="SSF53613">
    <property type="entry name" value="Ribokinase-like"/>
    <property type="match status" value="1"/>
</dbReference>
<keyword evidence="3" id="KW-1185">Reference proteome</keyword>
<evidence type="ECO:0000259" key="1">
    <source>
        <dbReference type="Pfam" id="PF00294"/>
    </source>
</evidence>
<dbReference type="EMBL" id="FOHN01000005">
    <property type="protein sequence ID" value="SES92736.1"/>
    <property type="molecule type" value="Genomic_DNA"/>
</dbReference>
<reference evidence="2 3" key="1">
    <citation type="submission" date="2016-10" db="EMBL/GenBank/DDBJ databases">
        <authorList>
            <person name="de Groot N.N."/>
        </authorList>
    </citation>
    <scope>NUCLEOTIDE SEQUENCE [LARGE SCALE GENOMIC DNA]</scope>
    <source>
        <strain evidence="2 3">DSM 1801</strain>
    </source>
</reference>